<proteinExistence type="predicted"/>
<feature type="signal peptide" evidence="2">
    <location>
        <begin position="1"/>
        <end position="19"/>
    </location>
</feature>
<feature type="compositionally biased region" description="Polar residues" evidence="1">
    <location>
        <begin position="50"/>
        <end position="68"/>
    </location>
</feature>
<evidence type="ECO:0000256" key="2">
    <source>
        <dbReference type="SAM" id="SignalP"/>
    </source>
</evidence>
<evidence type="ECO:0008006" key="5">
    <source>
        <dbReference type="Google" id="ProtNLM"/>
    </source>
</evidence>
<reference evidence="3 4" key="1">
    <citation type="submission" date="2018-07" db="EMBL/GenBank/DDBJ databases">
        <title>Genome analysis of Runella aurantiaca.</title>
        <authorList>
            <person name="Yang X."/>
        </authorList>
    </citation>
    <scope>NUCLEOTIDE SEQUENCE [LARGE SCALE GENOMIC DNA]</scope>
    <source>
        <strain evidence="3 4">YX9</strain>
    </source>
</reference>
<evidence type="ECO:0000256" key="1">
    <source>
        <dbReference type="SAM" id="MobiDB-lite"/>
    </source>
</evidence>
<feature type="region of interest" description="Disordered" evidence="1">
    <location>
        <begin position="21"/>
        <end position="137"/>
    </location>
</feature>
<feature type="compositionally biased region" description="Low complexity" evidence="1">
    <location>
        <begin position="34"/>
        <end position="49"/>
    </location>
</feature>
<evidence type="ECO:0000313" key="3">
    <source>
        <dbReference type="EMBL" id="RDB07521.1"/>
    </source>
</evidence>
<comment type="caution">
    <text evidence="3">The sequence shown here is derived from an EMBL/GenBank/DDBJ whole genome shotgun (WGS) entry which is preliminary data.</text>
</comment>
<keyword evidence="2" id="KW-0732">Signal</keyword>
<feature type="compositionally biased region" description="Polar residues" evidence="1">
    <location>
        <begin position="81"/>
        <end position="92"/>
    </location>
</feature>
<sequence>MKNLLIGLVFIVATLPFVAAQKPTARAPEKKKPTQTPVKKPTTSTTPAPSNNRTALPRTTTGSPNNATALPKKEADKTAAKPTSSGSRTATKLPSGGGSTTVTTTQPAPNRGSSASTTSPSSRNTASFRSSSRRSSGGYGFNQGDHLLNFGLGLGYSGYYSRAVPIGASYEYGITPEISIGAQFDIASASYYSSYYYYNRYNYRYTATYLGVRGSYHFNRLIGLNSNKLDLYAGVGLGYRNYSSYYDYYRPVFVNAFIGGKLYFSDSVGGFVELGYTGLSYSRVGLSLKF</sequence>
<name>A0A369ICM2_9BACT</name>
<dbReference type="RefSeq" id="WP_114459066.1">
    <property type="nucleotide sequence ID" value="NZ_QPIW01000001.1"/>
</dbReference>
<feature type="compositionally biased region" description="Low complexity" evidence="1">
    <location>
        <begin position="113"/>
        <end position="136"/>
    </location>
</feature>
<dbReference type="AlphaFoldDB" id="A0A369ICM2"/>
<keyword evidence="4" id="KW-1185">Reference proteome</keyword>
<accession>A0A369ICM2</accession>
<evidence type="ECO:0000313" key="4">
    <source>
        <dbReference type="Proteomes" id="UP000253141"/>
    </source>
</evidence>
<feature type="chain" id="PRO_5016843072" description="Outer membrane protein beta-barrel domain-containing protein" evidence="2">
    <location>
        <begin position="20"/>
        <end position="290"/>
    </location>
</feature>
<protein>
    <recommendedName>
        <fullName evidence="5">Outer membrane protein beta-barrel domain-containing protein</fullName>
    </recommendedName>
</protein>
<dbReference type="EMBL" id="QPIW01000001">
    <property type="protein sequence ID" value="RDB07521.1"/>
    <property type="molecule type" value="Genomic_DNA"/>
</dbReference>
<dbReference type="Proteomes" id="UP000253141">
    <property type="component" value="Unassembled WGS sequence"/>
</dbReference>
<organism evidence="3 4">
    <name type="scientific">Runella aurantiaca</name>
    <dbReference type="NCBI Taxonomy" id="2282308"/>
    <lineage>
        <taxon>Bacteria</taxon>
        <taxon>Pseudomonadati</taxon>
        <taxon>Bacteroidota</taxon>
        <taxon>Cytophagia</taxon>
        <taxon>Cytophagales</taxon>
        <taxon>Spirosomataceae</taxon>
        <taxon>Runella</taxon>
    </lineage>
</organism>
<dbReference type="OrthoDB" id="658990at2"/>
<gene>
    <name evidence="3" type="ORF">DVG78_00175</name>
</gene>